<keyword evidence="3" id="KW-1185">Reference proteome</keyword>
<dbReference type="Proteomes" id="UP001139103">
    <property type="component" value="Unassembled WGS sequence"/>
</dbReference>
<proteinExistence type="predicted"/>
<dbReference type="InterPro" id="IPR025357">
    <property type="entry name" value="DUF4261"/>
</dbReference>
<evidence type="ECO:0000313" key="2">
    <source>
        <dbReference type="EMBL" id="MCC9629695.1"/>
    </source>
</evidence>
<evidence type="ECO:0000259" key="1">
    <source>
        <dbReference type="Pfam" id="PF14080"/>
    </source>
</evidence>
<reference evidence="2" key="1">
    <citation type="submission" date="2021-11" db="EMBL/GenBank/DDBJ databases">
        <title>Genome sequence.</title>
        <authorList>
            <person name="Sun Q."/>
        </authorList>
    </citation>
    <scope>NUCLEOTIDE SEQUENCE</scope>
    <source>
        <strain evidence="2">JC732</strain>
    </source>
</reference>
<evidence type="ECO:0000313" key="3">
    <source>
        <dbReference type="Proteomes" id="UP001139103"/>
    </source>
</evidence>
<gene>
    <name evidence="2" type="ORF">LOC68_14980</name>
</gene>
<dbReference type="Pfam" id="PF14080">
    <property type="entry name" value="DUF4261"/>
    <property type="match status" value="1"/>
</dbReference>
<dbReference type="RefSeq" id="WP_230220198.1">
    <property type="nucleotide sequence ID" value="NZ_JAJKFT010000010.1"/>
</dbReference>
<feature type="domain" description="DUF4261" evidence="1">
    <location>
        <begin position="192"/>
        <end position="266"/>
    </location>
</feature>
<protein>
    <submittedName>
        <fullName evidence="2">DUF4261 domain-containing protein</fullName>
    </submittedName>
</protein>
<organism evidence="2 3">
    <name type="scientific">Blastopirellula sediminis</name>
    <dbReference type="NCBI Taxonomy" id="2894196"/>
    <lineage>
        <taxon>Bacteria</taxon>
        <taxon>Pseudomonadati</taxon>
        <taxon>Planctomycetota</taxon>
        <taxon>Planctomycetia</taxon>
        <taxon>Pirellulales</taxon>
        <taxon>Pirellulaceae</taxon>
        <taxon>Blastopirellula</taxon>
    </lineage>
</organism>
<name>A0A9X1SG13_9BACT</name>
<accession>A0A9X1SG13</accession>
<sequence length="278" mass="30671">MEAAKAYVVRLLYRSRPTLRKSAILAKLENYAPDFTPLDGDRDEGLLAFVRSEPLFEKAQWIATPAPFDEATCDEAWTEGLEQSWNWPEARDVAAECKFEIQVADVRALDLPAARRLRMIQQVVAAILHSAPCDAIYWTASRSFVSPAEFLAAVDSLEEHPWLAPGAIHIRQFRVVEYEDGADANLQDALLDSVGLNTLGLPDVQCHFRGIDAQLIVPLLYRAACTLFETGRVAAGDAVAGIRPGQFWRHRGEKSLAPPLRTVVDIAPSGGHKAGVRD</sequence>
<dbReference type="EMBL" id="JAJKFT010000010">
    <property type="protein sequence ID" value="MCC9629695.1"/>
    <property type="molecule type" value="Genomic_DNA"/>
</dbReference>
<comment type="caution">
    <text evidence="2">The sequence shown here is derived from an EMBL/GenBank/DDBJ whole genome shotgun (WGS) entry which is preliminary data.</text>
</comment>
<dbReference type="AlphaFoldDB" id="A0A9X1SG13"/>